<keyword evidence="3" id="KW-1185">Reference proteome</keyword>
<evidence type="ECO:0000313" key="3">
    <source>
        <dbReference type="Proteomes" id="UP001597322"/>
    </source>
</evidence>
<name>A0ABW4M864_9HYPH</name>
<evidence type="ECO:0000313" key="2">
    <source>
        <dbReference type="EMBL" id="MFD1747379.1"/>
    </source>
</evidence>
<proteinExistence type="predicted"/>
<reference evidence="3" key="1">
    <citation type="journal article" date="2019" name="Int. J. Syst. Evol. Microbiol.">
        <title>The Global Catalogue of Microorganisms (GCM) 10K type strain sequencing project: providing services to taxonomists for standard genome sequencing and annotation.</title>
        <authorList>
            <consortium name="The Broad Institute Genomics Platform"/>
            <consortium name="The Broad Institute Genome Sequencing Center for Infectious Disease"/>
            <person name="Wu L."/>
            <person name="Ma J."/>
        </authorList>
    </citation>
    <scope>NUCLEOTIDE SEQUENCE [LARGE SCALE GENOMIC DNA]</scope>
    <source>
        <strain evidence="3">CG52</strain>
    </source>
</reference>
<dbReference type="Proteomes" id="UP001597322">
    <property type="component" value="Unassembled WGS sequence"/>
</dbReference>
<feature type="region of interest" description="Disordered" evidence="1">
    <location>
        <begin position="1"/>
        <end position="51"/>
    </location>
</feature>
<organism evidence="2 3">
    <name type="scientific">Rhizobium helianthi</name>
    <dbReference type="NCBI Taxonomy" id="1132695"/>
    <lineage>
        <taxon>Bacteria</taxon>
        <taxon>Pseudomonadati</taxon>
        <taxon>Pseudomonadota</taxon>
        <taxon>Alphaproteobacteria</taxon>
        <taxon>Hyphomicrobiales</taxon>
        <taxon>Rhizobiaceae</taxon>
        <taxon>Rhizobium/Agrobacterium group</taxon>
        <taxon>Rhizobium</taxon>
    </lineage>
</organism>
<comment type="caution">
    <text evidence="2">The sequence shown here is derived from an EMBL/GenBank/DDBJ whole genome shotgun (WGS) entry which is preliminary data.</text>
</comment>
<dbReference type="EMBL" id="JBHUEQ010000036">
    <property type="protein sequence ID" value="MFD1747379.1"/>
    <property type="molecule type" value="Genomic_DNA"/>
</dbReference>
<accession>A0ABW4M864</accession>
<protein>
    <submittedName>
        <fullName evidence="2">Uncharacterized protein</fullName>
    </submittedName>
</protein>
<evidence type="ECO:0000256" key="1">
    <source>
        <dbReference type="SAM" id="MobiDB-lite"/>
    </source>
</evidence>
<gene>
    <name evidence="2" type="ORF">ACFSE1_18055</name>
</gene>
<sequence length="51" mass="5874">MPINFADQKQDGHVKGTSQNKNWEKQGKPTSTFNGNREEADELTQEARKKR</sequence>